<dbReference type="InterPro" id="IPR011701">
    <property type="entry name" value="MFS"/>
</dbReference>
<keyword evidence="3" id="KW-1003">Cell membrane</keyword>
<feature type="domain" description="Major facilitator superfamily (MFS) profile" evidence="8">
    <location>
        <begin position="8"/>
        <end position="396"/>
    </location>
</feature>
<organism evidence="9 10">
    <name type="scientific">Pectinatus haikarae</name>
    <dbReference type="NCBI Taxonomy" id="349096"/>
    <lineage>
        <taxon>Bacteria</taxon>
        <taxon>Bacillati</taxon>
        <taxon>Bacillota</taxon>
        <taxon>Negativicutes</taxon>
        <taxon>Selenomonadales</taxon>
        <taxon>Selenomonadaceae</taxon>
        <taxon>Pectinatus</taxon>
    </lineage>
</organism>
<feature type="transmembrane region" description="Helical" evidence="7">
    <location>
        <begin position="345"/>
        <end position="368"/>
    </location>
</feature>
<feature type="transmembrane region" description="Helical" evidence="7">
    <location>
        <begin position="140"/>
        <end position="159"/>
    </location>
</feature>
<feature type="transmembrane region" description="Helical" evidence="7">
    <location>
        <begin position="374"/>
        <end position="392"/>
    </location>
</feature>
<comment type="caution">
    <text evidence="9">The sequence shown here is derived from an EMBL/GenBank/DDBJ whole genome shotgun (WGS) entry which is preliminary data.</text>
</comment>
<evidence type="ECO:0000256" key="2">
    <source>
        <dbReference type="ARBA" id="ARBA00022448"/>
    </source>
</evidence>
<gene>
    <name evidence="9" type="ORF">J2S01_002453</name>
</gene>
<feature type="transmembrane region" description="Helical" evidence="7">
    <location>
        <begin position="71"/>
        <end position="90"/>
    </location>
</feature>
<evidence type="ECO:0000313" key="10">
    <source>
        <dbReference type="Proteomes" id="UP001239167"/>
    </source>
</evidence>
<feature type="transmembrane region" description="Helical" evidence="7">
    <location>
        <begin position="285"/>
        <end position="304"/>
    </location>
</feature>
<dbReference type="EMBL" id="JAUSUE010000020">
    <property type="protein sequence ID" value="MDQ0204721.1"/>
    <property type="molecule type" value="Genomic_DNA"/>
</dbReference>
<evidence type="ECO:0000256" key="5">
    <source>
        <dbReference type="ARBA" id="ARBA00022989"/>
    </source>
</evidence>
<dbReference type="InterPro" id="IPR020846">
    <property type="entry name" value="MFS_dom"/>
</dbReference>
<evidence type="ECO:0000256" key="7">
    <source>
        <dbReference type="SAM" id="Phobius"/>
    </source>
</evidence>
<keyword evidence="5 7" id="KW-1133">Transmembrane helix</keyword>
<keyword evidence="6 7" id="KW-0472">Membrane</keyword>
<accession>A0ABT9YAZ9</accession>
<dbReference type="PANTHER" id="PTHR23517:SF3">
    <property type="entry name" value="INTEGRAL MEMBRANE TRANSPORT PROTEIN"/>
    <property type="match status" value="1"/>
</dbReference>
<sequence>MFNQKTRPIIIIALVTAVCLIGDSMLYVVLPTHWQDMGLSSLWQIGIILSVNRLIRLPLNPLVSYLYRKISARNGILIALLLAISTTAGYGIVNNFYIFILLRCIWGFAWTFLRLGAYFTIIDYSTDQNRGKCMGLYNGLYRLGSLFGMLFGGISADFFGVKITSFAFAFCSIICIPVIFTYIKKSSRGMVAEQTKKESNFSFFENTHILPTLCIGLFISMIYQGMFTSTLSYLIELHNNSNISIGFFIIGAASLGGIIQAIRWSWEPWLAPLLGSLTDQTQGRYSILIISTAIASISFSIISFNMPLAVWLALLLILQITATSLTTIADALAADIAINSAKIKIMTLYSLLIDLGAALGPMLAYFMNQYFNPYASYWGAACILLIITLKYSTKAVSLKKFSHR</sequence>
<proteinExistence type="predicted"/>
<dbReference type="Proteomes" id="UP001239167">
    <property type="component" value="Unassembled WGS sequence"/>
</dbReference>
<comment type="subcellular location">
    <subcellularLocation>
        <location evidence="1">Cell membrane</location>
        <topology evidence="1">Multi-pass membrane protein</topology>
    </subcellularLocation>
</comment>
<evidence type="ECO:0000256" key="4">
    <source>
        <dbReference type="ARBA" id="ARBA00022692"/>
    </source>
</evidence>
<feature type="transmembrane region" description="Helical" evidence="7">
    <location>
        <begin position="42"/>
        <end position="59"/>
    </location>
</feature>
<feature type="transmembrane region" description="Helical" evidence="7">
    <location>
        <begin position="96"/>
        <end position="119"/>
    </location>
</feature>
<keyword evidence="4 7" id="KW-0812">Transmembrane</keyword>
<evidence type="ECO:0000256" key="3">
    <source>
        <dbReference type="ARBA" id="ARBA00022475"/>
    </source>
</evidence>
<dbReference type="SUPFAM" id="SSF103473">
    <property type="entry name" value="MFS general substrate transporter"/>
    <property type="match status" value="1"/>
</dbReference>
<keyword evidence="10" id="KW-1185">Reference proteome</keyword>
<feature type="transmembrane region" description="Helical" evidence="7">
    <location>
        <begin position="165"/>
        <end position="183"/>
    </location>
</feature>
<evidence type="ECO:0000259" key="8">
    <source>
        <dbReference type="PROSITE" id="PS50850"/>
    </source>
</evidence>
<feature type="transmembrane region" description="Helical" evidence="7">
    <location>
        <begin position="203"/>
        <end position="223"/>
    </location>
</feature>
<feature type="transmembrane region" description="Helical" evidence="7">
    <location>
        <begin position="243"/>
        <end position="264"/>
    </location>
</feature>
<keyword evidence="2" id="KW-0813">Transport</keyword>
<dbReference type="InterPro" id="IPR036259">
    <property type="entry name" value="MFS_trans_sf"/>
</dbReference>
<protein>
    <submittedName>
        <fullName evidence="9">MFS family permease</fullName>
    </submittedName>
</protein>
<evidence type="ECO:0000313" key="9">
    <source>
        <dbReference type="EMBL" id="MDQ0204721.1"/>
    </source>
</evidence>
<dbReference type="InterPro" id="IPR050171">
    <property type="entry name" value="MFS_Transporters"/>
</dbReference>
<dbReference type="Pfam" id="PF07690">
    <property type="entry name" value="MFS_1"/>
    <property type="match status" value="2"/>
</dbReference>
<dbReference type="Gene3D" id="1.20.1250.20">
    <property type="entry name" value="MFS general substrate transporter like domains"/>
    <property type="match status" value="1"/>
</dbReference>
<evidence type="ECO:0000256" key="1">
    <source>
        <dbReference type="ARBA" id="ARBA00004651"/>
    </source>
</evidence>
<reference evidence="9 10" key="1">
    <citation type="submission" date="2023-07" db="EMBL/GenBank/DDBJ databases">
        <title>Genomic Encyclopedia of Type Strains, Phase IV (KMG-IV): sequencing the most valuable type-strain genomes for metagenomic binning, comparative biology and taxonomic classification.</title>
        <authorList>
            <person name="Goeker M."/>
        </authorList>
    </citation>
    <scope>NUCLEOTIDE SEQUENCE [LARGE SCALE GENOMIC DNA]</scope>
    <source>
        <strain evidence="9 10">DSM 16980</strain>
    </source>
</reference>
<dbReference type="PANTHER" id="PTHR23517">
    <property type="entry name" value="RESISTANCE PROTEIN MDTM, PUTATIVE-RELATED-RELATED"/>
    <property type="match status" value="1"/>
</dbReference>
<feature type="transmembrane region" description="Helical" evidence="7">
    <location>
        <begin position="310"/>
        <end position="333"/>
    </location>
</feature>
<dbReference type="RefSeq" id="WP_307225036.1">
    <property type="nucleotide sequence ID" value="NZ_CP116940.1"/>
</dbReference>
<dbReference type="PROSITE" id="PS50850">
    <property type="entry name" value="MFS"/>
    <property type="match status" value="1"/>
</dbReference>
<feature type="transmembrane region" description="Helical" evidence="7">
    <location>
        <begin position="9"/>
        <end position="30"/>
    </location>
</feature>
<name>A0ABT9YAZ9_9FIRM</name>
<evidence type="ECO:0000256" key="6">
    <source>
        <dbReference type="ARBA" id="ARBA00023136"/>
    </source>
</evidence>